<dbReference type="GO" id="GO:0009381">
    <property type="term" value="F:excinuclease ABC activity"/>
    <property type="evidence" value="ECO:0007669"/>
    <property type="project" value="UniProtKB-UniRule"/>
</dbReference>
<feature type="short sequence motif" description="Beta-hairpin" evidence="13">
    <location>
        <begin position="114"/>
        <end position="137"/>
    </location>
</feature>
<evidence type="ECO:0000256" key="9">
    <source>
        <dbReference type="ARBA" id="ARBA00023204"/>
    </source>
</evidence>
<evidence type="ECO:0000313" key="19">
    <source>
        <dbReference type="EMBL" id="CAB3699069.1"/>
    </source>
</evidence>
<keyword evidence="10 13" id="KW-0742">SOS response</keyword>
<dbReference type="PANTHER" id="PTHR24029:SF0">
    <property type="entry name" value="UVRABC SYSTEM PROTEIN B"/>
    <property type="match status" value="1"/>
</dbReference>
<evidence type="ECO:0000313" key="20">
    <source>
        <dbReference type="Proteomes" id="UP000494214"/>
    </source>
</evidence>
<dbReference type="GO" id="GO:0005524">
    <property type="term" value="F:ATP binding"/>
    <property type="evidence" value="ECO:0007669"/>
    <property type="project" value="UniProtKB-UniRule"/>
</dbReference>
<dbReference type="GO" id="GO:0005737">
    <property type="term" value="C:cytoplasm"/>
    <property type="evidence" value="ECO:0007669"/>
    <property type="project" value="UniProtKB-SubCell"/>
</dbReference>
<dbReference type="GO" id="GO:0009432">
    <property type="term" value="P:SOS response"/>
    <property type="evidence" value="ECO:0007669"/>
    <property type="project" value="UniProtKB-UniRule"/>
</dbReference>
<feature type="domain" description="Helicase C-terminal" evidence="18">
    <location>
        <begin position="452"/>
        <end position="605"/>
    </location>
</feature>
<dbReference type="InterPro" id="IPR004807">
    <property type="entry name" value="UvrB"/>
</dbReference>
<dbReference type="Pfam" id="PF04851">
    <property type="entry name" value="ResIII"/>
    <property type="match status" value="1"/>
</dbReference>
<evidence type="ECO:0000256" key="5">
    <source>
        <dbReference type="ARBA" id="ARBA00022763"/>
    </source>
</evidence>
<dbReference type="GO" id="GO:0003677">
    <property type="term" value="F:DNA binding"/>
    <property type="evidence" value="ECO:0007669"/>
    <property type="project" value="UniProtKB-UniRule"/>
</dbReference>
<dbReference type="Pfam" id="PF17757">
    <property type="entry name" value="UvrB_inter"/>
    <property type="match status" value="1"/>
</dbReference>
<dbReference type="RefSeq" id="WP_175123405.1">
    <property type="nucleotide sequence ID" value="NZ_CADIJM010000004.1"/>
</dbReference>
<comment type="subunit">
    <text evidence="11 13 14">Forms a heterotetramer with UvrA during the search for lesions. Interacts with UvrC in an incision complex.</text>
</comment>
<reference evidence="19 20" key="1">
    <citation type="submission" date="2020-04" db="EMBL/GenBank/DDBJ databases">
        <authorList>
            <person name="De Canck E."/>
        </authorList>
    </citation>
    <scope>NUCLEOTIDE SEQUENCE [LARGE SCALE GENOMIC DNA]</scope>
    <source>
        <strain evidence="19 20">LMG 26690</strain>
    </source>
</reference>
<evidence type="ECO:0000256" key="7">
    <source>
        <dbReference type="ARBA" id="ARBA00022840"/>
    </source>
</evidence>
<dbReference type="Pfam" id="PF00271">
    <property type="entry name" value="Helicase_C"/>
    <property type="match status" value="1"/>
</dbReference>
<dbReference type="Gene3D" id="3.40.50.300">
    <property type="entry name" value="P-loop containing nucleotide triphosphate hydrolases"/>
    <property type="match status" value="3"/>
</dbReference>
<accession>A0A6S6ZVR7</accession>
<keyword evidence="20" id="KW-1185">Reference proteome</keyword>
<dbReference type="Pfam" id="PF12344">
    <property type="entry name" value="UvrB"/>
    <property type="match status" value="1"/>
</dbReference>
<dbReference type="GO" id="GO:0006289">
    <property type="term" value="P:nucleotide-excision repair"/>
    <property type="evidence" value="ECO:0007669"/>
    <property type="project" value="UniProtKB-UniRule"/>
</dbReference>
<dbReference type="SMART" id="SM00487">
    <property type="entry name" value="DEXDc"/>
    <property type="match status" value="1"/>
</dbReference>
<dbReference type="PROSITE" id="PS51194">
    <property type="entry name" value="HELICASE_CTER"/>
    <property type="match status" value="1"/>
</dbReference>
<evidence type="ECO:0000256" key="1">
    <source>
        <dbReference type="ARBA" id="ARBA00004496"/>
    </source>
</evidence>
<dbReference type="PROSITE" id="PS51192">
    <property type="entry name" value="HELICASE_ATP_BIND_1"/>
    <property type="match status" value="1"/>
</dbReference>
<dbReference type="SMART" id="SM00490">
    <property type="entry name" value="HELICc"/>
    <property type="match status" value="1"/>
</dbReference>
<evidence type="ECO:0000256" key="3">
    <source>
        <dbReference type="ARBA" id="ARBA00022490"/>
    </source>
</evidence>
<dbReference type="SUPFAM" id="SSF46600">
    <property type="entry name" value="C-terminal UvrC-binding domain of UvrB"/>
    <property type="match status" value="1"/>
</dbReference>
<evidence type="ECO:0000256" key="10">
    <source>
        <dbReference type="ARBA" id="ARBA00023236"/>
    </source>
</evidence>
<feature type="domain" description="Helicase ATP-binding" evidence="17">
    <location>
        <begin position="48"/>
        <end position="205"/>
    </location>
</feature>
<comment type="similarity">
    <text evidence="2 13 14">Belongs to the UvrB family.</text>
</comment>
<dbReference type="NCBIfam" id="TIGR00631">
    <property type="entry name" value="uvrb"/>
    <property type="match status" value="1"/>
</dbReference>
<proteinExistence type="inferred from homology"/>
<dbReference type="CDD" id="cd17916">
    <property type="entry name" value="DEXHc_UvrB"/>
    <property type="match status" value="1"/>
</dbReference>
<name>A0A6S6ZVR7_9BURK</name>
<dbReference type="Pfam" id="PF02151">
    <property type="entry name" value="UVR"/>
    <property type="match status" value="1"/>
</dbReference>
<keyword evidence="15" id="KW-0175">Coiled coil</keyword>
<keyword evidence="8 13" id="KW-0267">Excision nuclease</keyword>
<evidence type="ECO:0000256" key="14">
    <source>
        <dbReference type="RuleBase" id="RU003587"/>
    </source>
</evidence>
<keyword evidence="7 13" id="KW-0067">ATP-binding</keyword>
<keyword evidence="4 13" id="KW-0547">Nucleotide-binding</keyword>
<comment type="domain">
    <text evidence="13">The beta-hairpin motif is involved in DNA binding.</text>
</comment>
<evidence type="ECO:0000259" key="18">
    <source>
        <dbReference type="PROSITE" id="PS51194"/>
    </source>
</evidence>
<dbReference type="InterPro" id="IPR041471">
    <property type="entry name" value="UvrB_inter"/>
</dbReference>
<dbReference type="InterPro" id="IPR001943">
    <property type="entry name" value="UVR_dom"/>
</dbReference>
<evidence type="ECO:0000256" key="4">
    <source>
        <dbReference type="ARBA" id="ARBA00022741"/>
    </source>
</evidence>
<dbReference type="EMBL" id="CADIJM010000004">
    <property type="protein sequence ID" value="CAB3699069.1"/>
    <property type="molecule type" value="Genomic_DNA"/>
</dbReference>
<evidence type="ECO:0000256" key="13">
    <source>
        <dbReference type="HAMAP-Rule" id="MF_00204"/>
    </source>
</evidence>
<feature type="binding site" evidence="13">
    <location>
        <begin position="61"/>
        <end position="68"/>
    </location>
    <ligand>
        <name>ATP</name>
        <dbReference type="ChEBI" id="CHEBI:30616"/>
    </ligand>
</feature>
<dbReference type="InterPro" id="IPR001650">
    <property type="entry name" value="Helicase_C-like"/>
</dbReference>
<dbReference type="AlphaFoldDB" id="A0A6S6ZVR7"/>
<dbReference type="Gene3D" id="6.10.140.240">
    <property type="match status" value="1"/>
</dbReference>
<feature type="domain" description="UVR" evidence="16">
    <location>
        <begin position="646"/>
        <end position="681"/>
    </location>
</feature>
<dbReference type="NCBIfam" id="NF003673">
    <property type="entry name" value="PRK05298.1"/>
    <property type="match status" value="1"/>
</dbReference>
<organism evidence="19 20">
    <name type="scientific">Achromobacter animicus</name>
    <dbReference type="NCBI Taxonomy" id="1389935"/>
    <lineage>
        <taxon>Bacteria</taxon>
        <taxon>Pseudomonadati</taxon>
        <taxon>Pseudomonadota</taxon>
        <taxon>Betaproteobacteria</taxon>
        <taxon>Burkholderiales</taxon>
        <taxon>Alcaligenaceae</taxon>
        <taxon>Achromobacter</taxon>
    </lineage>
</organism>
<dbReference type="InterPro" id="IPR014001">
    <property type="entry name" value="Helicase_ATP-bd"/>
</dbReference>
<sequence>MPKSAIDPSAGAPAAGPGFVDFPDSPFHLYQPYPPAGDQPTAIAGLTQGVEDGLMYQTLLGVTGSGKTYTMANVIARMGRPALVLAPNKTLAAQLYAEMREFFPKNAVEYFVSYYDYYQPEAYVPTRDLFIEKDSSINEHIEQMRLSATKSLLERRDTIIVGTVSCIYGIGNPGDYHAMVLILRAGDQIARREILARLVAMQYTRNDAEFTRGVFRVRGETIDIFPAESAELALRVTLFDDEIETLELFDPLTGRIRQKLPRFTVYPGSHYVTPRDTVLRAIETIKEELRERVKRFVDDGHLVEAQRLEQRTRFDLEMLQELGFCKGIENYSRHLSGAAPGDPPPTLIDYLPSDALMFIDESHVTIGQLSAMYRGDRSRKETLVQYGFRLPSALDNRPLKLEEFETRMRQCVFVSATPAAYEQEHADNVVEQVVRPTGLVDPIVQVLPARTQVDDLLGQIKARVSQGDRVLVTTLTKRMAEDLTDFLSEHGVKVRYLHSDIDTVERVEILRDLRLGTFDVLVGINLLREGLDIPEVSLVAILDADKEGFLRSERSLIQTIGRAARNLNGHAILYADRITDSMKRAMDETARRRTKQLQFNVDNGITARGVHKAVRELIDGIVAPAQHDTLEAAVPAELLKDEKALAREIKRLEKLMMDHARNLEFEQAAAARDSLNALKQRVLLDGAV</sequence>
<feature type="coiled-coil region" evidence="15">
    <location>
        <begin position="642"/>
        <end position="669"/>
    </location>
</feature>
<evidence type="ECO:0000256" key="6">
    <source>
        <dbReference type="ARBA" id="ARBA00022769"/>
    </source>
</evidence>
<keyword evidence="5 13" id="KW-0227">DNA damage</keyword>
<dbReference type="GO" id="GO:0016887">
    <property type="term" value="F:ATP hydrolysis activity"/>
    <property type="evidence" value="ECO:0007669"/>
    <property type="project" value="InterPro"/>
</dbReference>
<evidence type="ECO:0000256" key="11">
    <source>
        <dbReference type="ARBA" id="ARBA00026033"/>
    </source>
</evidence>
<dbReference type="PANTHER" id="PTHR24029">
    <property type="entry name" value="UVRABC SYSTEM PROTEIN B"/>
    <property type="match status" value="1"/>
</dbReference>
<dbReference type="SUPFAM" id="SSF52540">
    <property type="entry name" value="P-loop containing nucleoside triphosphate hydrolases"/>
    <property type="match status" value="2"/>
</dbReference>
<dbReference type="CDD" id="cd18790">
    <property type="entry name" value="SF2_C_UvrB"/>
    <property type="match status" value="1"/>
</dbReference>
<dbReference type="InterPro" id="IPR024759">
    <property type="entry name" value="UvrB_YAD/RRR_dom"/>
</dbReference>
<dbReference type="PROSITE" id="PS50151">
    <property type="entry name" value="UVR"/>
    <property type="match status" value="1"/>
</dbReference>
<protein>
    <recommendedName>
        <fullName evidence="12 13">UvrABC system protein B</fullName>
        <shortName evidence="13">Protein UvrB</shortName>
    </recommendedName>
    <alternativeName>
        <fullName evidence="13">Excinuclease ABC subunit B</fullName>
    </alternativeName>
</protein>
<keyword evidence="3 13" id="KW-0963">Cytoplasm</keyword>
<dbReference type="FunFam" id="3.40.50.300:FF:000477">
    <property type="entry name" value="UvrABC system protein B"/>
    <property type="match status" value="1"/>
</dbReference>
<dbReference type="InterPro" id="IPR006935">
    <property type="entry name" value="Helicase/UvrB_N"/>
</dbReference>
<comment type="subcellular location">
    <subcellularLocation>
        <location evidence="1 13 14">Cytoplasm</location>
    </subcellularLocation>
</comment>
<dbReference type="InterPro" id="IPR027417">
    <property type="entry name" value="P-loop_NTPase"/>
</dbReference>
<evidence type="ECO:0000256" key="12">
    <source>
        <dbReference type="ARBA" id="ARBA00029504"/>
    </source>
</evidence>
<evidence type="ECO:0000259" key="16">
    <source>
        <dbReference type="PROSITE" id="PS50151"/>
    </source>
</evidence>
<keyword evidence="6 13" id="KW-0228">DNA excision</keyword>
<dbReference type="Proteomes" id="UP000494214">
    <property type="component" value="Unassembled WGS sequence"/>
</dbReference>
<evidence type="ECO:0000256" key="15">
    <source>
        <dbReference type="SAM" id="Coils"/>
    </source>
</evidence>
<evidence type="ECO:0000256" key="8">
    <source>
        <dbReference type="ARBA" id="ARBA00022881"/>
    </source>
</evidence>
<evidence type="ECO:0000256" key="2">
    <source>
        <dbReference type="ARBA" id="ARBA00008533"/>
    </source>
</evidence>
<keyword evidence="9 13" id="KW-0234">DNA repair</keyword>
<dbReference type="HAMAP" id="MF_00204">
    <property type="entry name" value="UvrB"/>
    <property type="match status" value="1"/>
</dbReference>
<gene>
    <name evidence="13 19" type="primary">uvrB</name>
    <name evidence="19" type="ORF">LMG26690_02523</name>
</gene>
<evidence type="ECO:0000259" key="17">
    <source>
        <dbReference type="PROSITE" id="PS51192"/>
    </source>
</evidence>
<dbReference type="InterPro" id="IPR036876">
    <property type="entry name" value="UVR_dom_sf"/>
</dbReference>
<comment type="function">
    <text evidence="13">The UvrABC repair system catalyzes the recognition and processing of DNA lesions. A damage recognition complex composed of 2 UvrA and 2 UvrB subunits scans DNA for abnormalities. Upon binding of the UvrA(2)B(2) complex to a putative damaged site, the DNA wraps around one UvrB monomer. DNA wrap is dependent on ATP binding by UvrB and probably causes local melting of the DNA helix, facilitating insertion of UvrB beta-hairpin between the DNA strands. Then UvrB probes one DNA strand for the presence of a lesion. If a lesion is found the UvrA subunits dissociate and the UvrB-DNA preincision complex is formed. This complex is subsequently bound by UvrC and the second UvrB is released. If no lesion is found, the DNA wraps around the other UvrB subunit that will check the other stand for damage.</text>
</comment>
<dbReference type="GO" id="GO:0009380">
    <property type="term" value="C:excinuclease repair complex"/>
    <property type="evidence" value="ECO:0007669"/>
    <property type="project" value="InterPro"/>
</dbReference>
<dbReference type="Gene3D" id="4.10.860.10">
    <property type="entry name" value="UVR domain"/>
    <property type="match status" value="1"/>
</dbReference>